<feature type="signal peptide" evidence="1">
    <location>
        <begin position="1"/>
        <end position="17"/>
    </location>
</feature>
<evidence type="ECO:0000313" key="2">
    <source>
        <dbReference type="EMBL" id="JAH91134.1"/>
    </source>
</evidence>
<feature type="chain" id="PRO_5005179354" evidence="1">
    <location>
        <begin position="18"/>
        <end position="46"/>
    </location>
</feature>
<organism evidence="2">
    <name type="scientific">Anguilla anguilla</name>
    <name type="common">European freshwater eel</name>
    <name type="synonym">Muraena anguilla</name>
    <dbReference type="NCBI Taxonomy" id="7936"/>
    <lineage>
        <taxon>Eukaryota</taxon>
        <taxon>Metazoa</taxon>
        <taxon>Chordata</taxon>
        <taxon>Craniata</taxon>
        <taxon>Vertebrata</taxon>
        <taxon>Euteleostomi</taxon>
        <taxon>Actinopterygii</taxon>
        <taxon>Neopterygii</taxon>
        <taxon>Teleostei</taxon>
        <taxon>Anguilliformes</taxon>
        <taxon>Anguillidae</taxon>
        <taxon>Anguilla</taxon>
    </lineage>
</organism>
<proteinExistence type="predicted"/>
<dbReference type="AlphaFoldDB" id="A0A0E9WL52"/>
<reference evidence="2" key="2">
    <citation type="journal article" date="2015" name="Fish Shellfish Immunol.">
        <title>Early steps in the European eel (Anguilla anguilla)-Vibrio vulnificus interaction in the gills: Role of the RtxA13 toxin.</title>
        <authorList>
            <person name="Callol A."/>
            <person name="Pajuelo D."/>
            <person name="Ebbesson L."/>
            <person name="Teles M."/>
            <person name="MacKenzie S."/>
            <person name="Amaro C."/>
        </authorList>
    </citation>
    <scope>NUCLEOTIDE SEQUENCE</scope>
</reference>
<keyword evidence="1" id="KW-0732">Signal</keyword>
<evidence type="ECO:0000256" key="1">
    <source>
        <dbReference type="SAM" id="SignalP"/>
    </source>
</evidence>
<name>A0A0E9WL52_ANGAN</name>
<accession>A0A0E9WL52</accession>
<dbReference type="EMBL" id="GBXM01017443">
    <property type="protein sequence ID" value="JAH91134.1"/>
    <property type="molecule type" value="Transcribed_RNA"/>
</dbReference>
<sequence length="46" mass="4931">MKIVVTALSCLSCGVLELKSLICFSVKWEQMLCSGGPKRLLTSASV</sequence>
<reference evidence="2" key="1">
    <citation type="submission" date="2014-11" db="EMBL/GenBank/DDBJ databases">
        <authorList>
            <person name="Amaro Gonzalez C."/>
        </authorList>
    </citation>
    <scope>NUCLEOTIDE SEQUENCE</scope>
</reference>
<protein>
    <submittedName>
        <fullName evidence="2">Uncharacterized protein</fullName>
    </submittedName>
</protein>